<dbReference type="EMBL" id="BQNB010020298">
    <property type="protein sequence ID" value="GJT94471.1"/>
    <property type="molecule type" value="Genomic_DNA"/>
</dbReference>
<protein>
    <submittedName>
        <fullName evidence="2">Reverse transcriptase domain-containing protein</fullName>
    </submittedName>
</protein>
<feature type="domain" description="RNase H type-1" evidence="1">
    <location>
        <begin position="48"/>
        <end position="157"/>
    </location>
</feature>
<comment type="caution">
    <text evidence="2">The sequence shown here is derived from an EMBL/GenBank/DDBJ whole genome shotgun (WGS) entry which is preliminary data.</text>
</comment>
<organism evidence="2 3">
    <name type="scientific">Tanacetum coccineum</name>
    <dbReference type="NCBI Taxonomy" id="301880"/>
    <lineage>
        <taxon>Eukaryota</taxon>
        <taxon>Viridiplantae</taxon>
        <taxon>Streptophyta</taxon>
        <taxon>Embryophyta</taxon>
        <taxon>Tracheophyta</taxon>
        <taxon>Spermatophyta</taxon>
        <taxon>Magnoliopsida</taxon>
        <taxon>eudicotyledons</taxon>
        <taxon>Gunneridae</taxon>
        <taxon>Pentapetalae</taxon>
        <taxon>asterids</taxon>
        <taxon>campanulids</taxon>
        <taxon>Asterales</taxon>
        <taxon>Asteraceae</taxon>
        <taxon>Asteroideae</taxon>
        <taxon>Anthemideae</taxon>
        <taxon>Anthemidinae</taxon>
        <taxon>Tanacetum</taxon>
    </lineage>
</organism>
<dbReference type="CDD" id="cd09279">
    <property type="entry name" value="RNase_HI_like"/>
    <property type="match status" value="1"/>
</dbReference>
<dbReference type="Proteomes" id="UP001151760">
    <property type="component" value="Unassembled WGS sequence"/>
</dbReference>
<dbReference type="SUPFAM" id="SSF53098">
    <property type="entry name" value="Ribonuclease H-like"/>
    <property type="match status" value="1"/>
</dbReference>
<dbReference type="InterPro" id="IPR036397">
    <property type="entry name" value="RNaseH_sf"/>
</dbReference>
<dbReference type="Pfam" id="PF13456">
    <property type="entry name" value="RVT_3"/>
    <property type="match status" value="1"/>
</dbReference>
<gene>
    <name evidence="2" type="ORF">Tco_1089989</name>
</gene>
<reference evidence="2" key="1">
    <citation type="journal article" date="2022" name="Int. J. Mol. Sci.">
        <title>Draft Genome of Tanacetum Coccineum: Genomic Comparison of Closely Related Tanacetum-Family Plants.</title>
        <authorList>
            <person name="Yamashiro T."/>
            <person name="Shiraishi A."/>
            <person name="Nakayama K."/>
            <person name="Satake H."/>
        </authorList>
    </citation>
    <scope>NUCLEOTIDE SEQUENCE</scope>
</reference>
<proteinExistence type="predicted"/>
<evidence type="ECO:0000313" key="2">
    <source>
        <dbReference type="EMBL" id="GJT94471.1"/>
    </source>
</evidence>
<dbReference type="PANTHER" id="PTHR48475:SF2">
    <property type="entry name" value="RIBONUCLEASE H"/>
    <property type="match status" value="1"/>
</dbReference>
<dbReference type="Gene3D" id="3.30.420.10">
    <property type="entry name" value="Ribonuclease H-like superfamily/Ribonuclease H"/>
    <property type="match status" value="1"/>
</dbReference>
<keyword evidence="3" id="KW-1185">Reference proteome</keyword>
<keyword evidence="2" id="KW-0548">Nucleotidyltransferase</keyword>
<dbReference type="PANTHER" id="PTHR48475">
    <property type="entry name" value="RIBONUCLEASE H"/>
    <property type="match status" value="1"/>
</dbReference>
<dbReference type="GO" id="GO:0003964">
    <property type="term" value="F:RNA-directed DNA polymerase activity"/>
    <property type="evidence" value="ECO:0007669"/>
    <property type="project" value="UniProtKB-KW"/>
</dbReference>
<evidence type="ECO:0000259" key="1">
    <source>
        <dbReference type="Pfam" id="PF13456"/>
    </source>
</evidence>
<accession>A0ABQ5I2W9</accession>
<reference evidence="2" key="2">
    <citation type="submission" date="2022-01" db="EMBL/GenBank/DDBJ databases">
        <authorList>
            <person name="Yamashiro T."/>
            <person name="Shiraishi A."/>
            <person name="Satake H."/>
            <person name="Nakayama K."/>
        </authorList>
    </citation>
    <scope>NUCLEOTIDE SEQUENCE</scope>
</reference>
<evidence type="ECO:0000313" key="3">
    <source>
        <dbReference type="Proteomes" id="UP001151760"/>
    </source>
</evidence>
<keyword evidence="2" id="KW-0695">RNA-directed DNA polymerase</keyword>
<sequence>MEKEELIVYLAAAREAASIVLMTEREAKQIPIYLVSRALQGGSSCVDDSGAGLILTNPEGTEFTYALKFEFNATNNEAEYEALIASLRIVEQIEIKNLQTHVDSCLVTNQVNGSYIDKEPGMFQYLEKGKMLTSSFKKFSIKKVPRNENKKADALTKVLTVVEEKGNTWMTPIYEYLTEETFLAEKKKERAVRLKSRWYAGNGYSQKDEKQRQKRQN</sequence>
<keyword evidence="2" id="KW-0808">Transferase</keyword>
<dbReference type="InterPro" id="IPR012337">
    <property type="entry name" value="RNaseH-like_sf"/>
</dbReference>
<dbReference type="InterPro" id="IPR002156">
    <property type="entry name" value="RNaseH_domain"/>
</dbReference>
<name>A0ABQ5I2W9_9ASTR</name>